<keyword evidence="4" id="KW-1185">Reference proteome</keyword>
<evidence type="ECO:0000313" key="4">
    <source>
        <dbReference type="Proteomes" id="UP001412067"/>
    </source>
</evidence>
<dbReference type="PANTHER" id="PTHR47926:SF347">
    <property type="entry name" value="PENTATRICOPEPTIDE REPEAT-CONTAINING PROTEIN"/>
    <property type="match status" value="1"/>
</dbReference>
<dbReference type="PANTHER" id="PTHR47926">
    <property type="entry name" value="PENTATRICOPEPTIDE REPEAT-CONTAINING PROTEIN"/>
    <property type="match status" value="1"/>
</dbReference>
<feature type="repeat" description="PPR" evidence="2">
    <location>
        <begin position="189"/>
        <end position="223"/>
    </location>
</feature>
<dbReference type="InterPro" id="IPR002885">
    <property type="entry name" value="PPR_rpt"/>
</dbReference>
<dbReference type="PROSITE" id="PS51375">
    <property type="entry name" value="PPR"/>
    <property type="match status" value="2"/>
</dbReference>
<evidence type="ECO:0000313" key="3">
    <source>
        <dbReference type="EMBL" id="KAK8959584.1"/>
    </source>
</evidence>
<dbReference type="NCBIfam" id="TIGR00756">
    <property type="entry name" value="PPR"/>
    <property type="match status" value="1"/>
</dbReference>
<dbReference type="InterPro" id="IPR011990">
    <property type="entry name" value="TPR-like_helical_dom_sf"/>
</dbReference>
<evidence type="ECO:0000256" key="1">
    <source>
        <dbReference type="ARBA" id="ARBA00022737"/>
    </source>
</evidence>
<dbReference type="Proteomes" id="UP001412067">
    <property type="component" value="Unassembled WGS sequence"/>
</dbReference>
<name>A0ABR2M7M3_9ASPA</name>
<protein>
    <submittedName>
        <fullName evidence="3">Pentatricopeptide repeat-containing protein</fullName>
    </submittedName>
</protein>
<accession>A0ABR2M7M3</accession>
<comment type="caution">
    <text evidence="3">The sequence shown here is derived from an EMBL/GenBank/DDBJ whole genome shotgun (WGS) entry which is preliminary data.</text>
</comment>
<dbReference type="EMBL" id="JBBWWR010000011">
    <property type="protein sequence ID" value="KAK8959584.1"/>
    <property type="molecule type" value="Genomic_DNA"/>
</dbReference>
<feature type="repeat" description="PPR" evidence="2">
    <location>
        <begin position="83"/>
        <end position="117"/>
    </location>
</feature>
<dbReference type="Pfam" id="PF01535">
    <property type="entry name" value="PPR"/>
    <property type="match status" value="3"/>
</dbReference>
<evidence type="ECO:0000256" key="2">
    <source>
        <dbReference type="PROSITE-ProRule" id="PRU00708"/>
    </source>
</evidence>
<dbReference type="InterPro" id="IPR046960">
    <property type="entry name" value="PPR_At4g14850-like_plant"/>
</dbReference>
<sequence>MRLYHAVAAAVKSSSLPSFSVQDLVVRAQSLAGTKQVHALASAAGLLLHQDLSSIAALIISYSTFATHPPPPPFHLSPLKPRAAFLWNSLLRALSRSGLNLQSLSIYNSMIRSSVSPDNRTFPFSLSACSAAISYDFRAGDKGRELHGSLVKLGFFSDVFVGNTLLSFYGACFDSESASKVFDEMPNRDLISWNSMISVFSINESHEESVQGFSELVRSGLGVNSVTLISVLPACGALCDAVLGAGIHGYATKVGLDSNVTVGML</sequence>
<dbReference type="Gene3D" id="1.25.40.10">
    <property type="entry name" value="Tetratricopeptide repeat domain"/>
    <property type="match status" value="1"/>
</dbReference>
<reference evidence="3 4" key="1">
    <citation type="journal article" date="2022" name="Nat. Plants">
        <title>Genomes of leafy and leafless Platanthera orchids illuminate the evolution of mycoheterotrophy.</title>
        <authorList>
            <person name="Li M.H."/>
            <person name="Liu K.W."/>
            <person name="Li Z."/>
            <person name="Lu H.C."/>
            <person name="Ye Q.L."/>
            <person name="Zhang D."/>
            <person name="Wang J.Y."/>
            <person name="Li Y.F."/>
            <person name="Zhong Z.M."/>
            <person name="Liu X."/>
            <person name="Yu X."/>
            <person name="Liu D.K."/>
            <person name="Tu X.D."/>
            <person name="Liu B."/>
            <person name="Hao Y."/>
            <person name="Liao X.Y."/>
            <person name="Jiang Y.T."/>
            <person name="Sun W.H."/>
            <person name="Chen J."/>
            <person name="Chen Y.Q."/>
            <person name="Ai Y."/>
            <person name="Zhai J.W."/>
            <person name="Wu S.S."/>
            <person name="Zhou Z."/>
            <person name="Hsiao Y.Y."/>
            <person name="Wu W.L."/>
            <person name="Chen Y.Y."/>
            <person name="Lin Y.F."/>
            <person name="Hsu J.L."/>
            <person name="Li C.Y."/>
            <person name="Wang Z.W."/>
            <person name="Zhao X."/>
            <person name="Zhong W.Y."/>
            <person name="Ma X.K."/>
            <person name="Ma L."/>
            <person name="Huang J."/>
            <person name="Chen G.Z."/>
            <person name="Huang M.Z."/>
            <person name="Huang L."/>
            <person name="Peng D.H."/>
            <person name="Luo Y.B."/>
            <person name="Zou S.Q."/>
            <person name="Chen S.P."/>
            <person name="Lan S."/>
            <person name="Tsai W.C."/>
            <person name="Van de Peer Y."/>
            <person name="Liu Z.J."/>
        </authorList>
    </citation>
    <scope>NUCLEOTIDE SEQUENCE [LARGE SCALE GENOMIC DNA]</scope>
    <source>
        <strain evidence="3">Lor288</strain>
    </source>
</reference>
<keyword evidence="1" id="KW-0677">Repeat</keyword>
<proteinExistence type="predicted"/>
<gene>
    <name evidence="3" type="primary">PCMP-H56</name>
    <name evidence="3" type="ORF">KSP40_PGU016082</name>
</gene>
<organism evidence="3 4">
    <name type="scientific">Platanthera guangdongensis</name>
    <dbReference type="NCBI Taxonomy" id="2320717"/>
    <lineage>
        <taxon>Eukaryota</taxon>
        <taxon>Viridiplantae</taxon>
        <taxon>Streptophyta</taxon>
        <taxon>Embryophyta</taxon>
        <taxon>Tracheophyta</taxon>
        <taxon>Spermatophyta</taxon>
        <taxon>Magnoliopsida</taxon>
        <taxon>Liliopsida</taxon>
        <taxon>Asparagales</taxon>
        <taxon>Orchidaceae</taxon>
        <taxon>Orchidoideae</taxon>
        <taxon>Orchideae</taxon>
        <taxon>Orchidinae</taxon>
        <taxon>Platanthera</taxon>
    </lineage>
</organism>